<evidence type="ECO:0000313" key="2">
    <source>
        <dbReference type="EMBL" id="GAX81171.1"/>
    </source>
</evidence>
<feature type="region of interest" description="Disordered" evidence="1">
    <location>
        <begin position="38"/>
        <end position="69"/>
    </location>
</feature>
<dbReference type="Gene3D" id="2.40.50.90">
    <property type="match status" value="1"/>
</dbReference>
<sequence length="69" mass="7384">GYAQLPKLLKVRDTVAKEAIQKLQEFEEEARSARRGIFVYGDPGDSDDENTATATTAASAGAWGRAAGR</sequence>
<protein>
    <submittedName>
        <fullName evidence="2">Uncharacterized protein</fullName>
    </submittedName>
</protein>
<name>A0A250XDQ5_9CHLO</name>
<gene>
    <name evidence="2" type="ORF">CEUSTIGMA_g8604.t1</name>
</gene>
<accession>A0A250XDQ5</accession>
<proteinExistence type="predicted"/>
<comment type="caution">
    <text evidence="2">The sequence shown here is derived from an EMBL/GenBank/DDBJ whole genome shotgun (WGS) entry which is preliminary data.</text>
</comment>
<evidence type="ECO:0000256" key="1">
    <source>
        <dbReference type="SAM" id="MobiDB-lite"/>
    </source>
</evidence>
<organism evidence="2 3">
    <name type="scientific">Chlamydomonas eustigma</name>
    <dbReference type="NCBI Taxonomy" id="1157962"/>
    <lineage>
        <taxon>Eukaryota</taxon>
        <taxon>Viridiplantae</taxon>
        <taxon>Chlorophyta</taxon>
        <taxon>core chlorophytes</taxon>
        <taxon>Chlorophyceae</taxon>
        <taxon>CS clade</taxon>
        <taxon>Chlamydomonadales</taxon>
        <taxon>Chlamydomonadaceae</taxon>
        <taxon>Chlamydomonas</taxon>
    </lineage>
</organism>
<feature type="non-terminal residue" evidence="2">
    <location>
        <position position="1"/>
    </location>
</feature>
<dbReference type="InterPro" id="IPR035437">
    <property type="entry name" value="SNase_OB-fold_sf"/>
</dbReference>
<dbReference type="EMBL" id="BEGY01000062">
    <property type="protein sequence ID" value="GAX81171.1"/>
    <property type="molecule type" value="Genomic_DNA"/>
</dbReference>
<dbReference type="AlphaFoldDB" id="A0A250XDQ5"/>
<dbReference type="OrthoDB" id="10023235at2759"/>
<dbReference type="STRING" id="1157962.A0A250XDQ5"/>
<reference evidence="2 3" key="1">
    <citation type="submission" date="2017-08" db="EMBL/GenBank/DDBJ databases">
        <title>Acidophilic green algal genome provides insights into adaptation to an acidic environment.</title>
        <authorList>
            <person name="Hirooka S."/>
            <person name="Hirose Y."/>
            <person name="Kanesaki Y."/>
            <person name="Higuchi S."/>
            <person name="Fujiwara T."/>
            <person name="Onuma R."/>
            <person name="Era A."/>
            <person name="Ohbayashi R."/>
            <person name="Uzuka A."/>
            <person name="Nozaki H."/>
            <person name="Yoshikawa H."/>
            <person name="Miyagishima S.Y."/>
        </authorList>
    </citation>
    <scope>NUCLEOTIDE SEQUENCE [LARGE SCALE GENOMIC DNA]</scope>
    <source>
        <strain evidence="2 3">NIES-2499</strain>
    </source>
</reference>
<keyword evidence="3" id="KW-1185">Reference proteome</keyword>
<dbReference type="Proteomes" id="UP000232323">
    <property type="component" value="Unassembled WGS sequence"/>
</dbReference>
<evidence type="ECO:0000313" key="3">
    <source>
        <dbReference type="Proteomes" id="UP000232323"/>
    </source>
</evidence>
<feature type="compositionally biased region" description="Low complexity" evidence="1">
    <location>
        <begin position="51"/>
        <end position="69"/>
    </location>
</feature>